<dbReference type="EC" id="2.7.7.6" evidence="2 11"/>
<feature type="region of interest" description="Disordered" evidence="12">
    <location>
        <begin position="64"/>
        <end position="104"/>
    </location>
</feature>
<protein>
    <recommendedName>
        <fullName evidence="3 11">DNA-directed RNA polymerase subunit omega</fullName>
        <shortName evidence="11">RNAP omega subunit</shortName>
        <ecNumber evidence="2 11">2.7.7.6</ecNumber>
    </recommendedName>
    <alternativeName>
        <fullName evidence="9 11">RNA polymerase omega subunit</fullName>
    </alternativeName>
    <alternativeName>
        <fullName evidence="8 11">Transcriptase subunit omega</fullName>
    </alternativeName>
</protein>
<dbReference type="Proteomes" id="UP000254720">
    <property type="component" value="Unassembled WGS sequence"/>
</dbReference>
<evidence type="ECO:0000256" key="3">
    <source>
        <dbReference type="ARBA" id="ARBA00013725"/>
    </source>
</evidence>
<dbReference type="Gene3D" id="3.90.940.10">
    <property type="match status" value="1"/>
</dbReference>
<dbReference type="Pfam" id="PF01192">
    <property type="entry name" value="RNA_pol_Rpb6"/>
    <property type="match status" value="1"/>
</dbReference>
<evidence type="ECO:0000313" key="13">
    <source>
        <dbReference type="EMBL" id="RDI41504.1"/>
    </source>
</evidence>
<dbReference type="GO" id="GO:0000428">
    <property type="term" value="C:DNA-directed RNA polymerase complex"/>
    <property type="evidence" value="ECO:0007669"/>
    <property type="project" value="UniProtKB-KW"/>
</dbReference>
<evidence type="ECO:0000256" key="10">
    <source>
        <dbReference type="ARBA" id="ARBA00048552"/>
    </source>
</evidence>
<sequence>MARVTVEDCLKNVKNRFELVIIAAKRARQLMHGKEPKVEWDNDKSTVVALREIAAGYTNFINEPQPEELHLTSKPAVEMKEEEETPDTDTSTTQDKQAASSGEE</sequence>
<comment type="similarity">
    <text evidence="1 11">Belongs to the RNA polymerase subunit omega family.</text>
</comment>
<dbReference type="OrthoDB" id="9796300at2"/>
<keyword evidence="7 11" id="KW-0804">Transcription</keyword>
<evidence type="ECO:0000256" key="9">
    <source>
        <dbReference type="ARBA" id="ARBA00030998"/>
    </source>
</evidence>
<evidence type="ECO:0000256" key="2">
    <source>
        <dbReference type="ARBA" id="ARBA00012418"/>
    </source>
</evidence>
<evidence type="ECO:0000313" key="14">
    <source>
        <dbReference type="Proteomes" id="UP000254720"/>
    </source>
</evidence>
<evidence type="ECO:0000256" key="7">
    <source>
        <dbReference type="ARBA" id="ARBA00023163"/>
    </source>
</evidence>
<name>A0A370GGJ3_9COXI</name>
<accession>A0A370GGJ3</accession>
<dbReference type="InterPro" id="IPR003716">
    <property type="entry name" value="DNA-dir_RNA_pol_omega"/>
</dbReference>
<dbReference type="NCBIfam" id="TIGR00690">
    <property type="entry name" value="rpoZ"/>
    <property type="match status" value="1"/>
</dbReference>
<dbReference type="PANTHER" id="PTHR34476">
    <property type="entry name" value="DNA-DIRECTED RNA POLYMERASE SUBUNIT OMEGA"/>
    <property type="match status" value="1"/>
</dbReference>
<keyword evidence="14" id="KW-1185">Reference proteome</keyword>
<dbReference type="GO" id="GO:0006351">
    <property type="term" value="P:DNA-templated transcription"/>
    <property type="evidence" value="ECO:0007669"/>
    <property type="project" value="UniProtKB-UniRule"/>
</dbReference>
<gene>
    <name evidence="11" type="primary">rpoZ</name>
    <name evidence="13" type="ORF">C8D86_11922</name>
</gene>
<keyword evidence="5 11" id="KW-0808">Transferase</keyword>
<comment type="caution">
    <text evidence="13">The sequence shown here is derived from an EMBL/GenBank/DDBJ whole genome shotgun (WGS) entry which is preliminary data.</text>
</comment>
<evidence type="ECO:0000256" key="5">
    <source>
        <dbReference type="ARBA" id="ARBA00022679"/>
    </source>
</evidence>
<comment type="subunit">
    <text evidence="11">The RNAP catalytic core consists of 2 alpha, 1 beta, 1 beta' and 1 omega subunit. When a sigma factor is associated with the core the holoenzyme is formed, which can initiate transcription.</text>
</comment>
<evidence type="ECO:0000256" key="8">
    <source>
        <dbReference type="ARBA" id="ARBA00029924"/>
    </source>
</evidence>
<dbReference type="AlphaFoldDB" id="A0A370GGJ3"/>
<dbReference type="EMBL" id="QQAX01000019">
    <property type="protein sequence ID" value="RDI41504.1"/>
    <property type="molecule type" value="Genomic_DNA"/>
</dbReference>
<dbReference type="HAMAP" id="MF_00366">
    <property type="entry name" value="RNApol_bact_RpoZ"/>
    <property type="match status" value="1"/>
</dbReference>
<evidence type="ECO:0000256" key="12">
    <source>
        <dbReference type="SAM" id="MobiDB-lite"/>
    </source>
</evidence>
<evidence type="ECO:0000256" key="6">
    <source>
        <dbReference type="ARBA" id="ARBA00022695"/>
    </source>
</evidence>
<reference evidence="13 14" key="1">
    <citation type="submission" date="2018-07" db="EMBL/GenBank/DDBJ databases">
        <title>Genomic Encyclopedia of Type Strains, Phase IV (KMG-IV): sequencing the most valuable type-strain genomes for metagenomic binning, comparative biology and taxonomic classification.</title>
        <authorList>
            <person name="Goeker M."/>
        </authorList>
    </citation>
    <scope>NUCLEOTIDE SEQUENCE [LARGE SCALE GENOMIC DNA]</scope>
    <source>
        <strain evidence="13 14">DSM 16500</strain>
    </source>
</reference>
<dbReference type="GO" id="GO:0003677">
    <property type="term" value="F:DNA binding"/>
    <property type="evidence" value="ECO:0007669"/>
    <property type="project" value="UniProtKB-UniRule"/>
</dbReference>
<dbReference type="RefSeq" id="WP_114834909.1">
    <property type="nucleotide sequence ID" value="NZ_LR699114.1"/>
</dbReference>
<dbReference type="SUPFAM" id="SSF63562">
    <property type="entry name" value="RPB6/omega subunit-like"/>
    <property type="match status" value="1"/>
</dbReference>
<dbReference type="InterPro" id="IPR036161">
    <property type="entry name" value="RPB6/omega-like_sf"/>
</dbReference>
<comment type="catalytic activity">
    <reaction evidence="10 11">
        <text>RNA(n) + a ribonucleoside 5'-triphosphate = RNA(n+1) + diphosphate</text>
        <dbReference type="Rhea" id="RHEA:21248"/>
        <dbReference type="Rhea" id="RHEA-COMP:14527"/>
        <dbReference type="Rhea" id="RHEA-COMP:17342"/>
        <dbReference type="ChEBI" id="CHEBI:33019"/>
        <dbReference type="ChEBI" id="CHEBI:61557"/>
        <dbReference type="ChEBI" id="CHEBI:140395"/>
        <dbReference type="EC" id="2.7.7.6"/>
    </reaction>
</comment>
<keyword evidence="4 11" id="KW-0240">DNA-directed RNA polymerase</keyword>
<comment type="function">
    <text evidence="11">Promotes RNA polymerase assembly. Latches the N- and C-terminal regions of the beta' subunit thereby facilitating its interaction with the beta and alpha subunits.</text>
</comment>
<evidence type="ECO:0000256" key="1">
    <source>
        <dbReference type="ARBA" id="ARBA00006711"/>
    </source>
</evidence>
<keyword evidence="6 11" id="KW-0548">Nucleotidyltransferase</keyword>
<organism evidence="13 14">
    <name type="scientific">Aquicella lusitana</name>
    <dbReference type="NCBI Taxonomy" id="254246"/>
    <lineage>
        <taxon>Bacteria</taxon>
        <taxon>Pseudomonadati</taxon>
        <taxon>Pseudomonadota</taxon>
        <taxon>Gammaproteobacteria</taxon>
        <taxon>Legionellales</taxon>
        <taxon>Coxiellaceae</taxon>
        <taxon>Aquicella</taxon>
    </lineage>
</organism>
<dbReference type="SMART" id="SM01409">
    <property type="entry name" value="RNA_pol_Rpb6"/>
    <property type="match status" value="1"/>
</dbReference>
<dbReference type="PANTHER" id="PTHR34476:SF1">
    <property type="entry name" value="DNA-DIRECTED RNA POLYMERASE SUBUNIT OMEGA"/>
    <property type="match status" value="1"/>
</dbReference>
<proteinExistence type="inferred from homology"/>
<dbReference type="InterPro" id="IPR006110">
    <property type="entry name" value="Pol_omega/Rpo6/RPB6"/>
</dbReference>
<evidence type="ECO:0000256" key="4">
    <source>
        <dbReference type="ARBA" id="ARBA00022478"/>
    </source>
</evidence>
<dbReference type="GO" id="GO:0003899">
    <property type="term" value="F:DNA-directed RNA polymerase activity"/>
    <property type="evidence" value="ECO:0007669"/>
    <property type="project" value="UniProtKB-UniRule"/>
</dbReference>
<evidence type="ECO:0000256" key="11">
    <source>
        <dbReference type="HAMAP-Rule" id="MF_00366"/>
    </source>
</evidence>